<evidence type="ECO:0000313" key="4">
    <source>
        <dbReference type="EMBL" id="MBN8196181.1"/>
    </source>
</evidence>
<evidence type="ECO:0000256" key="2">
    <source>
        <dbReference type="ARBA" id="ARBA00023315"/>
    </source>
</evidence>
<evidence type="ECO:0000256" key="1">
    <source>
        <dbReference type="ARBA" id="ARBA00022679"/>
    </source>
</evidence>
<keyword evidence="2" id="KW-0012">Acyltransferase</keyword>
<dbReference type="InterPro" id="IPR051016">
    <property type="entry name" value="Diverse_Substrate_AcTransf"/>
</dbReference>
<organism evidence="4 5">
    <name type="scientific">Thalassospira povalilytica</name>
    <dbReference type="NCBI Taxonomy" id="732237"/>
    <lineage>
        <taxon>Bacteria</taxon>
        <taxon>Pseudomonadati</taxon>
        <taxon>Pseudomonadota</taxon>
        <taxon>Alphaproteobacteria</taxon>
        <taxon>Rhodospirillales</taxon>
        <taxon>Thalassospiraceae</taxon>
        <taxon>Thalassospira</taxon>
    </lineage>
</organism>
<comment type="caution">
    <text evidence="4">The sequence shown here is derived from an EMBL/GenBank/DDBJ whole genome shotgun (WGS) entry which is preliminary data.</text>
</comment>
<dbReference type="Gene3D" id="3.40.630.30">
    <property type="match status" value="1"/>
</dbReference>
<dbReference type="InterPro" id="IPR000182">
    <property type="entry name" value="GNAT_dom"/>
</dbReference>
<gene>
    <name evidence="4" type="ORF">JF547_06825</name>
</gene>
<dbReference type="SUPFAM" id="SSF55729">
    <property type="entry name" value="Acyl-CoA N-acyltransferases (Nat)"/>
    <property type="match status" value="1"/>
</dbReference>
<dbReference type="GO" id="GO:0008080">
    <property type="term" value="F:N-acetyltransferase activity"/>
    <property type="evidence" value="ECO:0007669"/>
    <property type="project" value="TreeGrafter"/>
</dbReference>
<evidence type="ECO:0000313" key="5">
    <source>
        <dbReference type="Proteomes" id="UP000664405"/>
    </source>
</evidence>
<proteinExistence type="predicted"/>
<dbReference type="Pfam" id="PF00583">
    <property type="entry name" value="Acetyltransf_1"/>
    <property type="match status" value="1"/>
</dbReference>
<dbReference type="AlphaFoldDB" id="A0A8I1SJ82"/>
<dbReference type="InterPro" id="IPR016181">
    <property type="entry name" value="Acyl_CoA_acyltransferase"/>
</dbReference>
<dbReference type="PROSITE" id="PS51186">
    <property type="entry name" value="GNAT"/>
    <property type="match status" value="1"/>
</dbReference>
<dbReference type="Proteomes" id="UP000664405">
    <property type="component" value="Unassembled WGS sequence"/>
</dbReference>
<name>A0A8I1SJ82_9PROT</name>
<keyword evidence="1 4" id="KW-0808">Transferase</keyword>
<feature type="domain" description="N-acetyltransferase" evidence="3">
    <location>
        <begin position="3"/>
        <end position="155"/>
    </location>
</feature>
<sequence length="155" mass="17863">MMIEIGQAKPEHRAGWENLWRKNIVQFGAPDMSDDVIDGLWSRILDPDHPVQAWLAIDCHTETGDQTVVGFAHLIVHPHTFTLRNVAYLEDFWVEPNQRGRGIGGLMMTALQDHARKSNWVRLYWLTAKDNLGAQKLYDRIAKRDNSVLYKIDTI</sequence>
<dbReference type="EMBL" id="JAEKJW010000001">
    <property type="protein sequence ID" value="MBN8196181.1"/>
    <property type="molecule type" value="Genomic_DNA"/>
</dbReference>
<dbReference type="PANTHER" id="PTHR10545:SF42">
    <property type="entry name" value="ACETYLTRANSFERASE"/>
    <property type="match status" value="1"/>
</dbReference>
<dbReference type="PANTHER" id="PTHR10545">
    <property type="entry name" value="DIAMINE N-ACETYLTRANSFERASE"/>
    <property type="match status" value="1"/>
</dbReference>
<protein>
    <submittedName>
        <fullName evidence="4">GNAT family N-acetyltransferase</fullName>
    </submittedName>
</protein>
<dbReference type="CDD" id="cd04301">
    <property type="entry name" value="NAT_SF"/>
    <property type="match status" value="1"/>
</dbReference>
<reference evidence="4" key="1">
    <citation type="submission" date="2020-12" db="EMBL/GenBank/DDBJ databases">
        <title>Oil enriched cultivation method for isolating marine PHA-producing bacteria.</title>
        <authorList>
            <person name="Zheng W."/>
            <person name="Yu S."/>
            <person name="Huang Y."/>
        </authorList>
    </citation>
    <scope>NUCLEOTIDE SEQUENCE</scope>
    <source>
        <strain evidence="4">SY-2-3</strain>
    </source>
</reference>
<evidence type="ECO:0000259" key="3">
    <source>
        <dbReference type="PROSITE" id="PS51186"/>
    </source>
</evidence>
<accession>A0A8I1SJ82</accession>
<dbReference type="RefSeq" id="WP_206926982.1">
    <property type="nucleotide sequence ID" value="NZ_JAEKJW010000001.1"/>
</dbReference>